<gene>
    <name evidence="5" type="ORF">HHA01_26060</name>
</gene>
<keyword evidence="3" id="KW-0479">Metal-binding</keyword>
<dbReference type="RefSeq" id="WP_141321485.1">
    <property type="nucleotide sequence ID" value="NZ_BJOC01000041.1"/>
</dbReference>
<feature type="binding site" evidence="3">
    <location>
        <position position="208"/>
    </location>
    <ligand>
        <name>substrate</name>
    </ligand>
</feature>
<dbReference type="Gene3D" id="3.40.190.10">
    <property type="entry name" value="Periplasmic binding protein-like II"/>
    <property type="match status" value="1"/>
</dbReference>
<keyword evidence="6" id="KW-1185">Reference proteome</keyword>
<evidence type="ECO:0000256" key="2">
    <source>
        <dbReference type="PIRSR" id="PIRSR039026-1"/>
    </source>
</evidence>
<accession>A0A4Y4F0L1</accession>
<dbReference type="Gene3D" id="3.40.190.170">
    <property type="entry name" value="Bacterial extracellular solute-binding protein, family 7"/>
    <property type="match status" value="1"/>
</dbReference>
<evidence type="ECO:0000256" key="3">
    <source>
        <dbReference type="PIRSR" id="PIRSR039026-2"/>
    </source>
</evidence>
<dbReference type="GO" id="GO:0046872">
    <property type="term" value="F:metal ion binding"/>
    <property type="evidence" value="ECO:0007669"/>
    <property type="project" value="UniProtKB-KW"/>
</dbReference>
<dbReference type="PIRSF" id="PIRSF039026">
    <property type="entry name" value="SiaP"/>
    <property type="match status" value="1"/>
</dbReference>
<evidence type="ECO:0000256" key="4">
    <source>
        <dbReference type="SAM" id="SignalP"/>
    </source>
</evidence>
<feature type="binding site" evidence="2">
    <location>
        <position position="149"/>
    </location>
    <ligand>
        <name>substrate</name>
    </ligand>
</feature>
<organism evidence="5 6">
    <name type="scientific">Halomonas halmophila</name>
    <dbReference type="NCBI Taxonomy" id="252"/>
    <lineage>
        <taxon>Bacteria</taxon>
        <taxon>Pseudomonadati</taxon>
        <taxon>Pseudomonadota</taxon>
        <taxon>Gammaproteobacteria</taxon>
        <taxon>Oceanospirillales</taxon>
        <taxon>Halomonadaceae</taxon>
        <taxon>Halomonas</taxon>
    </lineage>
</organism>
<keyword evidence="1 4" id="KW-0732">Signal</keyword>
<dbReference type="Pfam" id="PF03480">
    <property type="entry name" value="DctP"/>
    <property type="match status" value="1"/>
</dbReference>
<evidence type="ECO:0000313" key="6">
    <source>
        <dbReference type="Proteomes" id="UP000319812"/>
    </source>
</evidence>
<dbReference type="GO" id="GO:0031317">
    <property type="term" value="C:tripartite ATP-independent periplasmic transporter complex"/>
    <property type="evidence" value="ECO:0007669"/>
    <property type="project" value="InterPro"/>
</dbReference>
<dbReference type="EMBL" id="BJOC01000041">
    <property type="protein sequence ID" value="GED23629.1"/>
    <property type="molecule type" value="Genomic_DNA"/>
</dbReference>
<dbReference type="NCBIfam" id="NF037995">
    <property type="entry name" value="TRAP_S1"/>
    <property type="match status" value="1"/>
</dbReference>
<dbReference type="InterPro" id="IPR038404">
    <property type="entry name" value="TRAP_DctP_sf"/>
</dbReference>
<feature type="chain" id="PRO_5021489536" evidence="4">
    <location>
        <begin position="26"/>
        <end position="370"/>
    </location>
</feature>
<dbReference type="PANTHER" id="PTHR33376">
    <property type="match status" value="1"/>
</dbReference>
<proteinExistence type="predicted"/>
<feature type="binding site" evidence="2">
    <location>
        <position position="170"/>
    </location>
    <ligand>
        <name>substrate</name>
    </ligand>
</feature>
<feature type="signal peptide" evidence="4">
    <location>
        <begin position="1"/>
        <end position="25"/>
    </location>
</feature>
<dbReference type="OrthoDB" id="9769667at2"/>
<reference evidence="5 6" key="1">
    <citation type="submission" date="2019-06" db="EMBL/GenBank/DDBJ databases">
        <title>Whole genome shotgun sequence of Halomonas halmophila NBRC 15537.</title>
        <authorList>
            <person name="Hosoyama A."/>
            <person name="Uohara A."/>
            <person name="Ohji S."/>
            <person name="Ichikawa N."/>
        </authorList>
    </citation>
    <scope>NUCLEOTIDE SEQUENCE [LARGE SCALE GENOMIC DNA]</scope>
    <source>
        <strain evidence="5 6">NBRC 15537</strain>
    </source>
</reference>
<dbReference type="InterPro" id="IPR018389">
    <property type="entry name" value="DctP_fam"/>
</dbReference>
<feature type="binding site" evidence="3">
    <location>
        <position position="234"/>
    </location>
    <ligand>
        <name>substrate</name>
    </ligand>
</feature>
<dbReference type="GO" id="GO:0055085">
    <property type="term" value="P:transmembrane transport"/>
    <property type="evidence" value="ECO:0007669"/>
    <property type="project" value="InterPro"/>
</dbReference>
<name>A0A4Y4F0L1_9GAMM</name>
<dbReference type="InterPro" id="IPR026289">
    <property type="entry name" value="SBP_TakP-like"/>
</dbReference>
<evidence type="ECO:0000256" key="1">
    <source>
        <dbReference type="ARBA" id="ARBA00022729"/>
    </source>
</evidence>
<evidence type="ECO:0000313" key="5">
    <source>
        <dbReference type="EMBL" id="GED23629.1"/>
    </source>
</evidence>
<dbReference type="AlphaFoldDB" id="A0A4Y4F0L1"/>
<dbReference type="PANTHER" id="PTHR33376:SF5">
    <property type="entry name" value="EXTRACYTOPLASMIC SOLUTE RECEPTOR PROTEIN"/>
    <property type="match status" value="1"/>
</dbReference>
<feature type="binding site" evidence="3">
    <location>
        <position position="209"/>
    </location>
    <ligand>
        <name>Na(+)</name>
        <dbReference type="ChEBI" id="CHEBI:29101"/>
    </ligand>
</feature>
<protein>
    <submittedName>
        <fullName evidence="5">C4-dicarboxylate ABC transporter</fullName>
    </submittedName>
</protein>
<dbReference type="Proteomes" id="UP000319812">
    <property type="component" value="Unassembled WGS sequence"/>
</dbReference>
<comment type="caution">
    <text evidence="5">The sequence shown here is derived from an EMBL/GenBank/DDBJ whole genome shotgun (WGS) entry which is preliminary data.</text>
</comment>
<sequence>MMKRFALTGLAAGIALATLAGSAQAQEKWTMTTTWPDNLDLIQIDRHWVNLVNQLTDELQIDFRAGGTLMPGTQVFDATETGSIQAAGDWPGYWAGRSPAFSPLATTTSLFNGVDYLNWIQQWGGFELYQEVYGQYNMVYLPYGITNNESGFRGGTPIESLADLEGKRLRLSGRDQGRVLERLGGSQVTLAGGEIYQAIERGVVDGAEFSTPGVDYKAGFSEVADYWLTPGWHQSASVFGVMINQDAWDALSKETQEKLKIAADATMAWSLAWSERQSTEGTVKFLEDGTEISHLSEDDLAEIQRITNEVIVQGACENPMHAKVYHSMVSYLEHYANWRDISVPFNMSRVTDNLPSLKKIEACMQQETDS</sequence>